<dbReference type="RefSeq" id="WP_212142098.1">
    <property type="nucleotide sequence ID" value="NZ_JAGSSW010000005.1"/>
</dbReference>
<dbReference type="Proteomes" id="UP000682951">
    <property type="component" value="Unassembled WGS sequence"/>
</dbReference>
<dbReference type="PANTHER" id="PTHR30087">
    <property type="entry name" value="INNER MEMBRANE PROTEIN"/>
    <property type="match status" value="1"/>
</dbReference>
<dbReference type="PANTHER" id="PTHR30087:SF1">
    <property type="entry name" value="HYPOTHETICAL CYTOSOLIC PROTEIN"/>
    <property type="match status" value="1"/>
</dbReference>
<gene>
    <name evidence="1" type="ORF">KDD93_06010</name>
</gene>
<dbReference type="Pfam" id="PF04463">
    <property type="entry name" value="2-thiour_desulf"/>
    <property type="match status" value="1"/>
</dbReference>
<organism evidence="1 2">
    <name type="scientific">Campylobacter anatolicus</name>
    <dbReference type="NCBI Taxonomy" id="2829105"/>
    <lineage>
        <taxon>Bacteria</taxon>
        <taxon>Pseudomonadati</taxon>
        <taxon>Campylobacterota</taxon>
        <taxon>Epsilonproteobacteria</taxon>
        <taxon>Campylobacterales</taxon>
        <taxon>Campylobacteraceae</taxon>
        <taxon>Campylobacter</taxon>
    </lineage>
</organism>
<accession>A0ABS5HIM6</accession>
<name>A0ABS5HIM6_9BACT</name>
<dbReference type="EMBL" id="JAGSSW010000005">
    <property type="protein sequence ID" value="MBR8464126.1"/>
    <property type="molecule type" value="Genomic_DNA"/>
</dbReference>
<reference evidence="1 2" key="1">
    <citation type="submission" date="2021-04" db="EMBL/GenBank/DDBJ databases">
        <title>Molecular and phenotypic characterization and identification of bacterial isolates recovered from the Anatolian ground squirrels (Spermophilus xanthoprymnus) and which have the potential to form a new species in the Campylobacter genus.</title>
        <authorList>
            <person name="Aydin F."/>
            <person name="Abay S."/>
            <person name="Kayman T."/>
            <person name="Karakaya E."/>
            <person name="Mustak H.K."/>
            <person name="Mustak I.B."/>
            <person name="Bilgin N."/>
            <person name="Duzler A."/>
            <person name="Sahin O."/>
            <person name="Guran O."/>
            <person name="Saticioglu I.B."/>
        </authorList>
    </citation>
    <scope>NUCLEOTIDE SEQUENCE [LARGE SCALE GENOMIC DNA]</scope>
    <source>
        <strain evidence="2">faydin-G24</strain>
    </source>
</reference>
<proteinExistence type="predicted"/>
<dbReference type="InterPro" id="IPR007553">
    <property type="entry name" value="2-thiour_desulf"/>
</dbReference>
<evidence type="ECO:0000313" key="2">
    <source>
        <dbReference type="Proteomes" id="UP000682951"/>
    </source>
</evidence>
<keyword evidence="2" id="KW-1185">Reference proteome</keyword>
<protein>
    <submittedName>
        <fullName evidence="1">DUF523 domain-containing protein</fullName>
    </submittedName>
</protein>
<sequence length="173" mass="18964">MSKNENFTGESVLVSACLLGFNCKYNGSNNSNDKLNQKLKALSRFYTLVPVCPEELGGLNTPREPAEIVVMNLKNNQQDEKSYKVMTKFSQTDVTAEFELGANMCVKIASKMSCKIAILKERSPSCGSGQIYDGTFSNILKSGNGLATRALNKIGIKIYGESEIDMLLESLVE</sequence>
<evidence type="ECO:0000313" key="1">
    <source>
        <dbReference type="EMBL" id="MBR8464126.1"/>
    </source>
</evidence>
<comment type="caution">
    <text evidence="1">The sequence shown here is derived from an EMBL/GenBank/DDBJ whole genome shotgun (WGS) entry which is preliminary data.</text>
</comment>